<protein>
    <submittedName>
        <fullName evidence="1">Uncharacterized protein</fullName>
    </submittedName>
</protein>
<evidence type="ECO:0000313" key="2">
    <source>
        <dbReference type="Proteomes" id="UP000001916"/>
    </source>
</evidence>
<dbReference type="STRING" id="526227.Mesil_2242"/>
<organism evidence="1 2">
    <name type="scientific">Allomeiothermus silvanus (strain ATCC 700542 / DSM 9946 / NBRC 106475 / NCIMB 13440 / VI-R2)</name>
    <name type="common">Thermus silvanus</name>
    <dbReference type="NCBI Taxonomy" id="526227"/>
    <lineage>
        <taxon>Bacteria</taxon>
        <taxon>Thermotogati</taxon>
        <taxon>Deinococcota</taxon>
        <taxon>Deinococci</taxon>
        <taxon>Thermales</taxon>
        <taxon>Thermaceae</taxon>
        <taxon>Allomeiothermus</taxon>
    </lineage>
</organism>
<keyword evidence="2" id="KW-1185">Reference proteome</keyword>
<dbReference type="HOGENOM" id="CLU_1523414_0_0_0"/>
<name>D7BID5_ALLS1</name>
<dbReference type="Proteomes" id="UP000001916">
    <property type="component" value="Chromosome"/>
</dbReference>
<evidence type="ECO:0000313" key="1">
    <source>
        <dbReference type="EMBL" id="ADH64110.1"/>
    </source>
</evidence>
<dbReference type="EMBL" id="CP002042">
    <property type="protein sequence ID" value="ADH64110.1"/>
    <property type="molecule type" value="Genomic_DNA"/>
</dbReference>
<sequence length="176" mass="19151">MAKQSFDERELILELFPGTSPELLPLGEVLYYRDVEGRVHISEEPLHLVLEPLEDTASLAPVLCEACLRQLSRSAAQFVRHPVGQGGGTSATLPYARTPMLAANWPDPGGCARSCCGLGFPRQASRRAEDADLRVLDRLGILGPKVYYTALGLLCRFALSFAETAMRGQTVTLPVP</sequence>
<dbReference type="KEGG" id="msv:Mesil_2242"/>
<reference evidence="1 2" key="1">
    <citation type="journal article" date="2010" name="Stand. Genomic Sci.">
        <title>Complete genome sequence of Meiothermus silvanus type strain (VI-R2).</title>
        <authorList>
            <person name="Sikorski J."/>
            <person name="Tindall B.J."/>
            <person name="Lowry S."/>
            <person name="Lucas S."/>
            <person name="Nolan M."/>
            <person name="Copeland A."/>
            <person name="Glavina Del Rio T."/>
            <person name="Tice H."/>
            <person name="Cheng J.F."/>
            <person name="Han C."/>
            <person name="Pitluck S."/>
            <person name="Liolios K."/>
            <person name="Ivanova N."/>
            <person name="Mavromatis K."/>
            <person name="Mikhailova N."/>
            <person name="Pati A."/>
            <person name="Goodwin L."/>
            <person name="Chen A."/>
            <person name="Palaniappan K."/>
            <person name="Land M."/>
            <person name="Hauser L."/>
            <person name="Chang Y.J."/>
            <person name="Jeffries C.D."/>
            <person name="Rohde M."/>
            <person name="Goker M."/>
            <person name="Woyke T."/>
            <person name="Bristow J."/>
            <person name="Eisen J.A."/>
            <person name="Markowitz V."/>
            <person name="Hugenholtz P."/>
            <person name="Kyrpides N.C."/>
            <person name="Klenk H.P."/>
            <person name="Lapidus A."/>
        </authorList>
    </citation>
    <scope>NUCLEOTIDE SEQUENCE [LARGE SCALE GENOMIC DNA]</scope>
    <source>
        <strain evidence="2">ATCC 700542 / DSM 9946 / VI-R2</strain>
    </source>
</reference>
<gene>
    <name evidence="1" type="ordered locus">Mesil_2242</name>
</gene>
<proteinExistence type="predicted"/>
<accession>D7BID5</accession>
<dbReference type="AlphaFoldDB" id="D7BID5"/>